<keyword evidence="1" id="KW-0234">DNA repair</keyword>
<feature type="domain" description="DNA helicase Pif1-like DEAD-box helicase" evidence="2">
    <location>
        <begin position="72"/>
        <end position="123"/>
    </location>
</feature>
<dbReference type="GO" id="GO:0000723">
    <property type="term" value="P:telomere maintenance"/>
    <property type="evidence" value="ECO:0007669"/>
    <property type="project" value="InterPro"/>
</dbReference>
<reference evidence="3 4" key="1">
    <citation type="journal article" date="2015" name="Genome Biol. Evol.">
        <title>Phylogenomic analyses indicate that early fungi evolved digesting cell walls of algal ancestors of land plants.</title>
        <authorList>
            <person name="Chang Y."/>
            <person name="Wang S."/>
            <person name="Sekimoto S."/>
            <person name="Aerts A.L."/>
            <person name="Choi C."/>
            <person name="Clum A."/>
            <person name="LaButti K.M."/>
            <person name="Lindquist E.A."/>
            <person name="Yee Ngan C."/>
            <person name="Ohm R.A."/>
            <person name="Salamov A.A."/>
            <person name="Grigoriev I.V."/>
            <person name="Spatafora J.W."/>
            <person name="Berbee M.L."/>
        </authorList>
    </citation>
    <scope>NUCLEOTIDE SEQUENCE [LARGE SCALE GENOMIC DNA]</scope>
    <source>
        <strain evidence="3 4">NRRL 1564</strain>
    </source>
</reference>
<comment type="cofactor">
    <cofactor evidence="1">
        <name>Mg(2+)</name>
        <dbReference type="ChEBI" id="CHEBI:18420"/>
    </cofactor>
</comment>
<keyword evidence="1" id="KW-0233">DNA recombination</keyword>
<protein>
    <recommendedName>
        <fullName evidence="1">ATP-dependent DNA helicase</fullName>
        <ecNumber evidence="1">5.6.2.3</ecNumber>
    </recommendedName>
</protein>
<accession>A0A2G5B1K6</accession>
<dbReference type="AlphaFoldDB" id="A0A2G5B1K6"/>
<evidence type="ECO:0000259" key="2">
    <source>
        <dbReference type="Pfam" id="PF05970"/>
    </source>
</evidence>
<dbReference type="EC" id="5.6.2.3" evidence="1"/>
<keyword evidence="1" id="KW-0547">Nucleotide-binding</keyword>
<dbReference type="GO" id="GO:0016787">
    <property type="term" value="F:hydrolase activity"/>
    <property type="evidence" value="ECO:0007669"/>
    <property type="project" value="UniProtKB-KW"/>
</dbReference>
<keyword evidence="1" id="KW-0378">Hydrolase</keyword>
<keyword evidence="1" id="KW-0067">ATP-binding</keyword>
<sequence length="162" mass="17364">MTCANSFAKLCHVNGQEHHTFQGAAQALGLLVEQYAKALAADFVQWMINAEAVNMALCVIVDHIENADEPGLCCNVVTGTDWAELLSETSLIVWDKLPMANKAVVKAVENMQRELCGINQLFGNGIGDDTSGQEVALPLLAQTAAIASAIDFVYPNTIIGRC</sequence>
<keyword evidence="4" id="KW-1185">Reference proteome</keyword>
<comment type="catalytic activity">
    <reaction evidence="1">
        <text>ATP + H2O = ADP + phosphate + H(+)</text>
        <dbReference type="Rhea" id="RHEA:13065"/>
        <dbReference type="ChEBI" id="CHEBI:15377"/>
        <dbReference type="ChEBI" id="CHEBI:15378"/>
        <dbReference type="ChEBI" id="CHEBI:30616"/>
        <dbReference type="ChEBI" id="CHEBI:43474"/>
        <dbReference type="ChEBI" id="CHEBI:456216"/>
        <dbReference type="EC" id="5.6.2.3"/>
    </reaction>
</comment>
<evidence type="ECO:0000313" key="3">
    <source>
        <dbReference type="EMBL" id="PIA12892.1"/>
    </source>
</evidence>
<comment type="similarity">
    <text evidence="1">Belongs to the helicase family.</text>
</comment>
<dbReference type="GO" id="GO:0006281">
    <property type="term" value="P:DNA repair"/>
    <property type="evidence" value="ECO:0007669"/>
    <property type="project" value="UniProtKB-KW"/>
</dbReference>
<evidence type="ECO:0000256" key="1">
    <source>
        <dbReference type="RuleBase" id="RU363044"/>
    </source>
</evidence>
<dbReference type="Pfam" id="PF05970">
    <property type="entry name" value="PIF1"/>
    <property type="match status" value="1"/>
</dbReference>
<dbReference type="GO" id="GO:0006310">
    <property type="term" value="P:DNA recombination"/>
    <property type="evidence" value="ECO:0007669"/>
    <property type="project" value="UniProtKB-KW"/>
</dbReference>
<organism evidence="3 4">
    <name type="scientific">Coemansia reversa (strain ATCC 12441 / NRRL 1564)</name>
    <dbReference type="NCBI Taxonomy" id="763665"/>
    <lineage>
        <taxon>Eukaryota</taxon>
        <taxon>Fungi</taxon>
        <taxon>Fungi incertae sedis</taxon>
        <taxon>Zoopagomycota</taxon>
        <taxon>Kickxellomycotina</taxon>
        <taxon>Kickxellomycetes</taxon>
        <taxon>Kickxellales</taxon>
        <taxon>Kickxellaceae</taxon>
        <taxon>Coemansia</taxon>
    </lineage>
</organism>
<evidence type="ECO:0000313" key="4">
    <source>
        <dbReference type="Proteomes" id="UP000242474"/>
    </source>
</evidence>
<dbReference type="Proteomes" id="UP000242474">
    <property type="component" value="Unassembled WGS sequence"/>
</dbReference>
<dbReference type="GO" id="GO:0005524">
    <property type="term" value="F:ATP binding"/>
    <property type="evidence" value="ECO:0007669"/>
    <property type="project" value="UniProtKB-KW"/>
</dbReference>
<keyword evidence="1" id="KW-0347">Helicase</keyword>
<gene>
    <name evidence="3" type="ORF">COEREDRAFT_12026</name>
</gene>
<dbReference type="EMBL" id="KZ303558">
    <property type="protein sequence ID" value="PIA12892.1"/>
    <property type="molecule type" value="Genomic_DNA"/>
</dbReference>
<keyword evidence="1" id="KW-0227">DNA damage</keyword>
<dbReference type="GO" id="GO:0043139">
    <property type="term" value="F:5'-3' DNA helicase activity"/>
    <property type="evidence" value="ECO:0007669"/>
    <property type="project" value="UniProtKB-EC"/>
</dbReference>
<dbReference type="InterPro" id="IPR010285">
    <property type="entry name" value="DNA_helicase_pif1-like_DEAD"/>
</dbReference>
<dbReference type="OrthoDB" id="3366231at2759"/>
<proteinExistence type="inferred from homology"/>
<name>A0A2G5B1K6_COERN</name>